<evidence type="ECO:0000313" key="2">
    <source>
        <dbReference type="EMBL" id="KAK3678488.1"/>
    </source>
</evidence>
<proteinExistence type="predicted"/>
<organism evidence="2 3">
    <name type="scientific">Recurvomyces mirabilis</name>
    <dbReference type="NCBI Taxonomy" id="574656"/>
    <lineage>
        <taxon>Eukaryota</taxon>
        <taxon>Fungi</taxon>
        <taxon>Dikarya</taxon>
        <taxon>Ascomycota</taxon>
        <taxon>Pezizomycotina</taxon>
        <taxon>Dothideomycetes</taxon>
        <taxon>Dothideomycetidae</taxon>
        <taxon>Mycosphaerellales</taxon>
        <taxon>Teratosphaeriaceae</taxon>
        <taxon>Recurvomyces</taxon>
    </lineage>
</organism>
<keyword evidence="3" id="KW-1185">Reference proteome</keyword>
<comment type="caution">
    <text evidence="2">The sequence shown here is derived from an EMBL/GenBank/DDBJ whole genome shotgun (WGS) entry which is preliminary data.</text>
</comment>
<dbReference type="AlphaFoldDB" id="A0AAE0WV91"/>
<reference evidence="2" key="1">
    <citation type="submission" date="2023-07" db="EMBL/GenBank/DDBJ databases">
        <title>Black Yeasts Isolated from many extreme environments.</title>
        <authorList>
            <person name="Coleine C."/>
            <person name="Stajich J.E."/>
            <person name="Selbmann L."/>
        </authorList>
    </citation>
    <scope>NUCLEOTIDE SEQUENCE</scope>
    <source>
        <strain evidence="2">CCFEE 5485</strain>
    </source>
</reference>
<evidence type="ECO:0000256" key="1">
    <source>
        <dbReference type="SAM" id="SignalP"/>
    </source>
</evidence>
<feature type="chain" id="PRO_5041983615" evidence="1">
    <location>
        <begin position="19"/>
        <end position="161"/>
    </location>
</feature>
<gene>
    <name evidence="2" type="ORF">LTR78_001785</name>
</gene>
<protein>
    <submittedName>
        <fullName evidence="2">Uncharacterized protein</fullName>
    </submittedName>
</protein>
<accession>A0AAE0WV91</accession>
<evidence type="ECO:0000313" key="3">
    <source>
        <dbReference type="Proteomes" id="UP001274830"/>
    </source>
</evidence>
<keyword evidence="1" id="KW-0732">Signal</keyword>
<feature type="signal peptide" evidence="1">
    <location>
        <begin position="1"/>
        <end position="18"/>
    </location>
</feature>
<sequence>MLSHRLCILALSIPAILAQNFNFTLPVAPSTLNLSASAIDISWNRGIDPYTEADLAFTGPGFSYPLVKNLSISTNHYTWDPYNVSQALQQGKTQLNDATIYQFQAMMHNANTTAGATVVSGEYSVDGYPYLSSAEAGAVRPSWAGLGMAALGMMMAAAMSC</sequence>
<dbReference type="Proteomes" id="UP001274830">
    <property type="component" value="Unassembled WGS sequence"/>
</dbReference>
<dbReference type="EMBL" id="JAUTXT010000004">
    <property type="protein sequence ID" value="KAK3678488.1"/>
    <property type="molecule type" value="Genomic_DNA"/>
</dbReference>
<name>A0AAE0WV91_9PEZI</name>